<sequence length="244" mass="28986">MIFDKITAISNSKNENTDYLIAKKLVQMYLEDNFLSVKELAQDIHVSESLLTVFAKKLDLKGYRELISLLKFERLEQIKPANNRETISQEENLVDLFNFNKSDIDNIFNKILKTRVFILSSNQLRVQTELLNEIFKFNNIDSTLFLNNYLFYEYIKNTNSKDSIIFFFAGQDNDVLFQIYKKISKINKNIFIFCSNSQKYKFDFYDTKIVLDINQKPHNYIYRNIAMSYIIAYFHEAINLLEKN</sequence>
<evidence type="ECO:0000313" key="3">
    <source>
        <dbReference type="Proteomes" id="UP000231823"/>
    </source>
</evidence>
<dbReference type="SUPFAM" id="SSF46689">
    <property type="entry name" value="Homeodomain-like"/>
    <property type="match status" value="1"/>
</dbReference>
<keyword evidence="3" id="KW-1185">Reference proteome</keyword>
<dbReference type="AlphaFoldDB" id="A0A2K8SE74"/>
<dbReference type="InterPro" id="IPR009057">
    <property type="entry name" value="Homeodomain-like_sf"/>
</dbReference>
<dbReference type="Gene3D" id="1.10.10.10">
    <property type="entry name" value="Winged helix-like DNA-binding domain superfamily/Winged helix DNA-binding domain"/>
    <property type="match status" value="1"/>
</dbReference>
<accession>A0A2K8SE74</accession>
<dbReference type="InterPro" id="IPR000281">
    <property type="entry name" value="HTH_RpiR"/>
</dbReference>
<dbReference type="GO" id="GO:0003700">
    <property type="term" value="F:DNA-binding transcription factor activity"/>
    <property type="evidence" value="ECO:0007669"/>
    <property type="project" value="InterPro"/>
</dbReference>
<dbReference type="Pfam" id="PF01418">
    <property type="entry name" value="HTH_6"/>
    <property type="match status" value="1"/>
</dbReference>
<name>A0A2K8SE74_9MOLU</name>
<evidence type="ECO:0000313" key="2">
    <source>
        <dbReference type="EMBL" id="AUB31732.1"/>
    </source>
</evidence>
<dbReference type="Proteomes" id="UP000231823">
    <property type="component" value="Chromosome"/>
</dbReference>
<dbReference type="EMBL" id="CP025057">
    <property type="protein sequence ID" value="AUB31732.1"/>
    <property type="molecule type" value="Genomic_DNA"/>
</dbReference>
<reference evidence="2 3" key="1">
    <citation type="submission" date="2017-12" db="EMBL/GenBank/DDBJ databases">
        <title>Complete genome sequence of Spiroplasma floricola 23-6 (ATCC 29989).</title>
        <authorList>
            <person name="Tsai Y.-M."/>
            <person name="Wu P.-S."/>
            <person name="Lo W.-S."/>
            <person name="Kuo C.-H."/>
        </authorList>
    </citation>
    <scope>NUCLEOTIDE SEQUENCE [LARGE SCALE GENOMIC DNA]</scope>
    <source>
        <strain evidence="2 3">23-6</strain>
    </source>
</reference>
<proteinExistence type="predicted"/>
<organism evidence="2 3">
    <name type="scientific">Spiroplasma floricola 23-6</name>
    <dbReference type="NCBI Taxonomy" id="1336749"/>
    <lineage>
        <taxon>Bacteria</taxon>
        <taxon>Bacillati</taxon>
        <taxon>Mycoplasmatota</taxon>
        <taxon>Mollicutes</taxon>
        <taxon>Entomoplasmatales</taxon>
        <taxon>Spiroplasmataceae</taxon>
        <taxon>Spiroplasma</taxon>
    </lineage>
</organism>
<gene>
    <name evidence="2" type="ORF">SFLOR_v1c06840</name>
</gene>
<evidence type="ECO:0000259" key="1">
    <source>
        <dbReference type="Pfam" id="PF01418"/>
    </source>
</evidence>
<dbReference type="InterPro" id="IPR036388">
    <property type="entry name" value="WH-like_DNA-bd_sf"/>
</dbReference>
<protein>
    <recommendedName>
        <fullName evidence="1">HTH rpiR-type domain-containing protein</fullName>
    </recommendedName>
</protein>
<feature type="domain" description="HTH rpiR-type" evidence="1">
    <location>
        <begin position="33"/>
        <end position="71"/>
    </location>
</feature>
<dbReference type="OrthoDB" id="399959at2"/>
<dbReference type="RefSeq" id="WP_100916710.1">
    <property type="nucleotide sequence ID" value="NZ_CP025057.1"/>
</dbReference>
<dbReference type="KEGG" id="sfz:SFLOR_v1c06840"/>